<evidence type="ECO:0000313" key="1">
    <source>
        <dbReference type="EMBL" id="EKT86662.1"/>
    </source>
</evidence>
<dbReference type="AlphaFoldDB" id="K8Y7T6"/>
<dbReference type="Proteomes" id="UP000035800">
    <property type="component" value="Chromosome I"/>
</dbReference>
<organism evidence="1 2">
    <name type="scientific">Leptospira santarosai serovar Shermani str. LT 821</name>
    <dbReference type="NCBI Taxonomy" id="758847"/>
    <lineage>
        <taxon>Bacteria</taxon>
        <taxon>Pseudomonadati</taxon>
        <taxon>Spirochaetota</taxon>
        <taxon>Spirochaetia</taxon>
        <taxon>Leptospirales</taxon>
        <taxon>Leptospiraceae</taxon>
        <taxon>Leptospira</taxon>
    </lineage>
</organism>
<evidence type="ECO:0000313" key="2">
    <source>
        <dbReference type="Proteomes" id="UP000035800"/>
    </source>
</evidence>
<accession>K8Y7T6</accession>
<name>K8Y7T6_9LEPT</name>
<sequence length="31" mass="3728">MNFHLVIGRKTEILYRNLILRLLSLDFIEVP</sequence>
<gene>
    <name evidence="1" type="ORF">LSS_11155</name>
</gene>
<reference evidence="1 2" key="1">
    <citation type="journal article" date="2012" name="Gene">
        <title>Sequence of Leptospira santarosai serovar Shermani genome and prediction of virulence-associated genes.</title>
        <authorList>
            <person name="Chou L.F."/>
            <person name="Chen Y.T."/>
            <person name="Lu C.W."/>
            <person name="Ko Y.C."/>
            <person name="Tang C.Y."/>
            <person name="Pan M.J."/>
            <person name="Tian Y.C."/>
            <person name="Chiu C.H."/>
            <person name="Hung C.C."/>
            <person name="Yang C.W."/>
        </authorList>
    </citation>
    <scope>NUCLEOTIDE SEQUENCE [LARGE SCALE GENOMIC DNA]</scope>
    <source>
        <strain evidence="1">LT 821</strain>
    </source>
</reference>
<dbReference type="EMBL" id="CP006694">
    <property type="protein sequence ID" value="EKT86662.1"/>
    <property type="molecule type" value="Genomic_DNA"/>
</dbReference>
<protein>
    <submittedName>
        <fullName evidence="1">Uncharacterized protein</fullName>
    </submittedName>
</protein>
<dbReference type="KEGG" id="lst:LSS_11155"/>
<proteinExistence type="predicted"/>
<reference evidence="1 2" key="2">
    <citation type="journal article" date="2014" name="Emerg. Microbes Infect.">
        <title>Potential impact on kidney infection: a whole-genome analysis of Leptospira santarosai serovar Shermani.</title>
        <authorList>
            <person name="Chou L.F."/>
            <person name="Chen T.W."/>
            <person name="Ko Y.C."/>
            <person name="Pan M.J."/>
            <person name="Tian Y.C."/>
            <person name="Chiu C.H."/>
            <person name="Tang P."/>
            <person name="Hung C.C."/>
            <person name="Yang C.W."/>
        </authorList>
    </citation>
    <scope>NUCLEOTIDE SEQUENCE</scope>
    <source>
        <strain evidence="1 2">LT 821</strain>
    </source>
</reference>